<comment type="caution">
    <text evidence="1">The sequence shown here is derived from an EMBL/GenBank/DDBJ whole genome shotgun (WGS) entry which is preliminary data.</text>
</comment>
<reference evidence="1 2" key="1">
    <citation type="journal article" date="2021" name="BMC Genomics">
        <title>Datura genome reveals duplications of psychoactive alkaloid biosynthetic genes and high mutation rate following tissue culture.</title>
        <authorList>
            <person name="Rajewski A."/>
            <person name="Carter-House D."/>
            <person name="Stajich J."/>
            <person name="Litt A."/>
        </authorList>
    </citation>
    <scope>NUCLEOTIDE SEQUENCE [LARGE SCALE GENOMIC DNA]</scope>
    <source>
        <strain evidence="1">AR-01</strain>
    </source>
</reference>
<sequence>MNELAQYNKLMPSDFDQVEDDTSFPHKDLESIIAKKTNLVPIGFDPMKDVVTFPHEKYEVVNDTLKIKSVRENGKNFTSSSSVIGSHVQRTPIEKCKGYNATTFDTNDLAQNKNLMQPNFDRVEDDSSFTHENFEVMQEILRRTPARGRVQSFTSMSSIRGSAEKRTLDGKCKGCKNVAYDMSEFPKKTNLVPPGFDPTEYDPPFPRSEVEVVQEMA</sequence>
<evidence type="ECO:0000313" key="2">
    <source>
        <dbReference type="Proteomes" id="UP000823775"/>
    </source>
</evidence>
<evidence type="ECO:0000313" key="1">
    <source>
        <dbReference type="EMBL" id="MCD7458342.1"/>
    </source>
</evidence>
<organism evidence="1 2">
    <name type="scientific">Datura stramonium</name>
    <name type="common">Jimsonweed</name>
    <name type="synonym">Common thornapple</name>
    <dbReference type="NCBI Taxonomy" id="4076"/>
    <lineage>
        <taxon>Eukaryota</taxon>
        <taxon>Viridiplantae</taxon>
        <taxon>Streptophyta</taxon>
        <taxon>Embryophyta</taxon>
        <taxon>Tracheophyta</taxon>
        <taxon>Spermatophyta</taxon>
        <taxon>Magnoliopsida</taxon>
        <taxon>eudicotyledons</taxon>
        <taxon>Gunneridae</taxon>
        <taxon>Pentapetalae</taxon>
        <taxon>asterids</taxon>
        <taxon>lamiids</taxon>
        <taxon>Solanales</taxon>
        <taxon>Solanaceae</taxon>
        <taxon>Solanoideae</taxon>
        <taxon>Datureae</taxon>
        <taxon>Datura</taxon>
    </lineage>
</organism>
<dbReference type="EMBL" id="JACEIK010000514">
    <property type="protein sequence ID" value="MCD7458342.1"/>
    <property type="molecule type" value="Genomic_DNA"/>
</dbReference>
<gene>
    <name evidence="1" type="ORF">HAX54_037957</name>
</gene>
<protein>
    <submittedName>
        <fullName evidence="1">Uncharacterized protein</fullName>
    </submittedName>
</protein>
<keyword evidence="2" id="KW-1185">Reference proteome</keyword>
<name>A0ABS8SHV0_DATST</name>
<accession>A0ABS8SHV0</accession>
<proteinExistence type="predicted"/>
<dbReference type="Proteomes" id="UP000823775">
    <property type="component" value="Unassembled WGS sequence"/>
</dbReference>